<evidence type="ECO:0000256" key="9">
    <source>
        <dbReference type="SAM" id="SignalP"/>
    </source>
</evidence>
<keyword evidence="8" id="KW-0119">Carbohydrate metabolism</keyword>
<accession>A0A1L9RXD6</accession>
<dbReference type="EC" id="3.2.1.151" evidence="5"/>
<dbReference type="PANTHER" id="PTHR34002">
    <property type="entry name" value="BLR1656 PROTEIN"/>
    <property type="match status" value="1"/>
</dbReference>
<keyword evidence="8" id="KW-0624">Polysaccharide degradation</keyword>
<dbReference type="Proteomes" id="UP000184383">
    <property type="component" value="Unassembled WGS sequence"/>
</dbReference>
<dbReference type="EMBL" id="KV878210">
    <property type="protein sequence ID" value="OJJ39575.1"/>
    <property type="molecule type" value="Genomic_DNA"/>
</dbReference>
<dbReference type="InterPro" id="IPR002594">
    <property type="entry name" value="GH12"/>
</dbReference>
<keyword evidence="11" id="KW-1185">Reference proteome</keyword>
<reference evidence="11" key="1">
    <citation type="journal article" date="2017" name="Genome Biol.">
        <title>Comparative genomics reveals high biological diversity and specific adaptations in the industrially and medically important fungal genus Aspergillus.</title>
        <authorList>
            <person name="de Vries R.P."/>
            <person name="Riley R."/>
            <person name="Wiebenga A."/>
            <person name="Aguilar-Osorio G."/>
            <person name="Amillis S."/>
            <person name="Uchima C.A."/>
            <person name="Anderluh G."/>
            <person name="Asadollahi M."/>
            <person name="Askin M."/>
            <person name="Barry K."/>
            <person name="Battaglia E."/>
            <person name="Bayram O."/>
            <person name="Benocci T."/>
            <person name="Braus-Stromeyer S.A."/>
            <person name="Caldana C."/>
            <person name="Canovas D."/>
            <person name="Cerqueira G.C."/>
            <person name="Chen F."/>
            <person name="Chen W."/>
            <person name="Choi C."/>
            <person name="Clum A."/>
            <person name="Dos Santos R.A."/>
            <person name="Damasio A.R."/>
            <person name="Diallinas G."/>
            <person name="Emri T."/>
            <person name="Fekete E."/>
            <person name="Flipphi M."/>
            <person name="Freyberg S."/>
            <person name="Gallo A."/>
            <person name="Gournas C."/>
            <person name="Habgood R."/>
            <person name="Hainaut M."/>
            <person name="Harispe M.L."/>
            <person name="Henrissat B."/>
            <person name="Hilden K.S."/>
            <person name="Hope R."/>
            <person name="Hossain A."/>
            <person name="Karabika E."/>
            <person name="Karaffa L."/>
            <person name="Karanyi Z."/>
            <person name="Krasevec N."/>
            <person name="Kuo A."/>
            <person name="Kusch H."/>
            <person name="LaButti K."/>
            <person name="Lagendijk E.L."/>
            <person name="Lapidus A."/>
            <person name="Levasseur A."/>
            <person name="Lindquist E."/>
            <person name="Lipzen A."/>
            <person name="Logrieco A.F."/>
            <person name="MacCabe A."/>
            <person name="Maekelae M.R."/>
            <person name="Malavazi I."/>
            <person name="Melin P."/>
            <person name="Meyer V."/>
            <person name="Mielnichuk N."/>
            <person name="Miskei M."/>
            <person name="Molnar A.P."/>
            <person name="Mule G."/>
            <person name="Ngan C.Y."/>
            <person name="Orejas M."/>
            <person name="Orosz E."/>
            <person name="Ouedraogo J.P."/>
            <person name="Overkamp K.M."/>
            <person name="Park H.-S."/>
            <person name="Perrone G."/>
            <person name="Piumi F."/>
            <person name="Punt P.J."/>
            <person name="Ram A.F."/>
            <person name="Ramon A."/>
            <person name="Rauscher S."/>
            <person name="Record E."/>
            <person name="Riano-Pachon D.M."/>
            <person name="Robert V."/>
            <person name="Roehrig J."/>
            <person name="Ruller R."/>
            <person name="Salamov A."/>
            <person name="Salih N.S."/>
            <person name="Samson R.A."/>
            <person name="Sandor E."/>
            <person name="Sanguinetti M."/>
            <person name="Schuetze T."/>
            <person name="Sepcic K."/>
            <person name="Shelest E."/>
            <person name="Sherlock G."/>
            <person name="Sophianopoulou V."/>
            <person name="Squina F.M."/>
            <person name="Sun H."/>
            <person name="Susca A."/>
            <person name="Todd R.B."/>
            <person name="Tsang A."/>
            <person name="Unkles S.E."/>
            <person name="van de Wiele N."/>
            <person name="van Rossen-Uffink D."/>
            <person name="Oliveira J.V."/>
            <person name="Vesth T.C."/>
            <person name="Visser J."/>
            <person name="Yu J.-H."/>
            <person name="Zhou M."/>
            <person name="Andersen M.R."/>
            <person name="Archer D.B."/>
            <person name="Baker S.E."/>
            <person name="Benoit I."/>
            <person name="Brakhage A.A."/>
            <person name="Braus G.H."/>
            <person name="Fischer R."/>
            <person name="Frisvad J.C."/>
            <person name="Goldman G.H."/>
            <person name="Houbraken J."/>
            <person name="Oakley B."/>
            <person name="Pocsi I."/>
            <person name="Scazzocchio C."/>
            <person name="Seiboth B."/>
            <person name="vanKuyk P.A."/>
            <person name="Wortman J."/>
            <person name="Dyer P.S."/>
            <person name="Grigoriev I.V."/>
        </authorList>
    </citation>
    <scope>NUCLEOTIDE SEQUENCE [LARGE SCALE GENOMIC DNA]</scope>
    <source>
        <strain evidence="11">DTO 134E9</strain>
    </source>
</reference>
<dbReference type="GO" id="GO:0000272">
    <property type="term" value="P:polysaccharide catabolic process"/>
    <property type="evidence" value="ECO:0007669"/>
    <property type="project" value="UniProtKB-KW"/>
</dbReference>
<evidence type="ECO:0000313" key="10">
    <source>
        <dbReference type="EMBL" id="OJJ39575.1"/>
    </source>
</evidence>
<dbReference type="GO" id="GO:0033946">
    <property type="term" value="F:xyloglucan-specific endo-beta-1,4-glucanase activity"/>
    <property type="evidence" value="ECO:0007669"/>
    <property type="project" value="UniProtKB-EC"/>
</dbReference>
<dbReference type="RefSeq" id="XP_040693251.1">
    <property type="nucleotide sequence ID" value="XM_040834662.1"/>
</dbReference>
<evidence type="ECO:0000256" key="7">
    <source>
        <dbReference type="ARBA" id="ARBA00043018"/>
    </source>
</evidence>
<keyword evidence="3 8" id="KW-0326">Glycosidase</keyword>
<dbReference type="InterPro" id="IPR013320">
    <property type="entry name" value="ConA-like_dom_sf"/>
</dbReference>
<comment type="catalytic activity">
    <reaction evidence="4">
        <text>xyloglucan + H2O = xyloglucan oligosaccharides.</text>
        <dbReference type="EC" id="3.2.1.151"/>
    </reaction>
</comment>
<evidence type="ECO:0000256" key="4">
    <source>
        <dbReference type="ARBA" id="ARBA00037012"/>
    </source>
</evidence>
<dbReference type="GeneID" id="63750510"/>
<dbReference type="InterPro" id="IPR013319">
    <property type="entry name" value="GH11/12"/>
</dbReference>
<organism evidence="10 11">
    <name type="scientific">Aspergillus wentii DTO 134E9</name>
    <dbReference type="NCBI Taxonomy" id="1073089"/>
    <lineage>
        <taxon>Eukaryota</taxon>
        <taxon>Fungi</taxon>
        <taxon>Dikarya</taxon>
        <taxon>Ascomycota</taxon>
        <taxon>Pezizomycotina</taxon>
        <taxon>Eurotiomycetes</taxon>
        <taxon>Eurotiomycetidae</taxon>
        <taxon>Eurotiales</taxon>
        <taxon>Aspergillaceae</taxon>
        <taxon>Aspergillus</taxon>
        <taxon>Aspergillus subgen. Cremei</taxon>
    </lineage>
</organism>
<sequence>MKSFITIPLLAALASAATVPTKSLTRRADSCEQYATVTQGDYIIYNNLWGKDNADSGKQCTGLDSINDGTVAWHTSWTWTGGAGQVKSFANAAYQFTAKTLSSVSNMDSVWKWSYTGSDLVVDVAYDMFLSSTADGDAEYEIMVWLSAKGGAGPISSTGSAVATTTIAGVTFDLYSGPNGAMTVYSFKAQSETESFSGDLLDFFKYLENNQGLESSLYLTDVQAGTEPFSGTDAKFVTSEYSVTVA</sequence>
<dbReference type="OrthoDB" id="95118at2759"/>
<keyword evidence="8" id="KW-0378">Hydrolase</keyword>
<keyword evidence="2 9" id="KW-0732">Signal</keyword>
<dbReference type="STRING" id="1073089.A0A1L9RXD6"/>
<dbReference type="Gene3D" id="2.60.120.180">
    <property type="match status" value="1"/>
</dbReference>
<evidence type="ECO:0000313" key="11">
    <source>
        <dbReference type="Proteomes" id="UP000184383"/>
    </source>
</evidence>
<protein>
    <recommendedName>
        <fullName evidence="5">xyloglucan-specific endo-beta-1,4-glucanase</fullName>
        <ecNumber evidence="5">3.2.1.151</ecNumber>
    </recommendedName>
    <alternativeName>
        <fullName evidence="6">Xyloglucanase A</fullName>
    </alternativeName>
    <alternativeName>
        <fullName evidence="7">Xyloglucanendohydrolase A</fullName>
    </alternativeName>
</protein>
<name>A0A1L9RXD6_ASPWE</name>
<gene>
    <name evidence="10" type="ORF">ASPWEDRAFT_37383</name>
</gene>
<dbReference type="PANTHER" id="PTHR34002:SF9">
    <property type="entry name" value="XYLOGLUCAN-SPECIFIC ENDO-BETA-1,4-GLUCANASE A"/>
    <property type="match status" value="1"/>
</dbReference>
<dbReference type="VEuPathDB" id="FungiDB:ASPWEDRAFT_37383"/>
<evidence type="ECO:0000256" key="5">
    <source>
        <dbReference type="ARBA" id="ARBA00038882"/>
    </source>
</evidence>
<feature type="chain" id="PRO_5012454049" description="xyloglucan-specific endo-beta-1,4-glucanase" evidence="9">
    <location>
        <begin position="17"/>
        <end position="246"/>
    </location>
</feature>
<proteinExistence type="inferred from homology"/>
<dbReference type="GO" id="GO:0008810">
    <property type="term" value="F:cellulase activity"/>
    <property type="evidence" value="ECO:0007669"/>
    <property type="project" value="InterPro"/>
</dbReference>
<evidence type="ECO:0000256" key="8">
    <source>
        <dbReference type="RuleBase" id="RU361163"/>
    </source>
</evidence>
<dbReference type="AlphaFoldDB" id="A0A1L9RXD6"/>
<evidence type="ECO:0000256" key="1">
    <source>
        <dbReference type="ARBA" id="ARBA00005519"/>
    </source>
</evidence>
<dbReference type="Pfam" id="PF01670">
    <property type="entry name" value="Glyco_hydro_12"/>
    <property type="match status" value="1"/>
</dbReference>
<evidence type="ECO:0000256" key="6">
    <source>
        <dbReference type="ARBA" id="ARBA00041304"/>
    </source>
</evidence>
<comment type="similarity">
    <text evidence="1 8">Belongs to the glycosyl hydrolase 12 (cellulase H) family.</text>
</comment>
<feature type="signal peptide" evidence="9">
    <location>
        <begin position="1"/>
        <end position="16"/>
    </location>
</feature>
<dbReference type="SUPFAM" id="SSF49899">
    <property type="entry name" value="Concanavalin A-like lectins/glucanases"/>
    <property type="match status" value="1"/>
</dbReference>
<evidence type="ECO:0000256" key="3">
    <source>
        <dbReference type="ARBA" id="ARBA00023295"/>
    </source>
</evidence>
<evidence type="ECO:0000256" key="2">
    <source>
        <dbReference type="ARBA" id="ARBA00022729"/>
    </source>
</evidence>